<dbReference type="SUPFAM" id="SSF140591">
    <property type="entry name" value="Type III secretion system domain"/>
    <property type="match status" value="2"/>
</dbReference>
<dbReference type="InterPro" id="IPR015144">
    <property type="entry name" value="T3SS_TyeA"/>
</dbReference>
<evidence type="ECO:0000259" key="2">
    <source>
        <dbReference type="Pfam" id="PF09059"/>
    </source>
</evidence>
<accession>A0A1X7EWB3</accession>
<protein>
    <submittedName>
        <fullName evidence="3">Type III secretion regulator YopN/LcrE/InvE/MxiC</fullName>
    </submittedName>
</protein>
<gene>
    <name evidence="3" type="ORF">SAMN06295900_106387</name>
</gene>
<proteinExistence type="predicted"/>
<organism evidence="3 4">
    <name type="scientific">Trinickia caryophylli</name>
    <name type="common">Paraburkholderia caryophylli</name>
    <dbReference type="NCBI Taxonomy" id="28094"/>
    <lineage>
        <taxon>Bacteria</taxon>
        <taxon>Pseudomonadati</taxon>
        <taxon>Pseudomonadota</taxon>
        <taxon>Betaproteobacteria</taxon>
        <taxon>Burkholderiales</taxon>
        <taxon>Burkholderiaceae</taxon>
        <taxon>Trinickia</taxon>
    </lineage>
</organism>
<dbReference type="EMBL" id="FXAH01000006">
    <property type="protein sequence ID" value="SMF41512.1"/>
    <property type="molecule type" value="Genomic_DNA"/>
</dbReference>
<dbReference type="OrthoDB" id="6480224at2"/>
<dbReference type="AlphaFoldDB" id="A0A1X7EWB3"/>
<dbReference type="GO" id="GO:0046903">
    <property type="term" value="P:secretion"/>
    <property type="evidence" value="ECO:0007669"/>
    <property type="project" value="InterPro"/>
</dbReference>
<dbReference type="GO" id="GO:0019867">
    <property type="term" value="C:outer membrane"/>
    <property type="evidence" value="ECO:0007669"/>
    <property type="project" value="InterPro"/>
</dbReference>
<sequence>MIDKISPVAPKAAPASVQTSAQAAQSAQAAGTVDADGDATAAQIFPAGSALEMARSEWGTNLLELEAIELSTSGIDSESFLATMEDIGFAMGARTRALREGKIDRARTKVMLGKLGDIAVEQAEALHARVPEIERSPAPYDEMRRAGFDAGEMALLLGARLKNGGLSDAARRRLDDALSTVLDSEDWVLLLFGRLEFGAATRGELAQLRRLYQRAADQRPRLAQWFAQLQALHERKRKLKTLIRALAFELSAEGPATDTRLAAVIGDLKRIVQFLSIEDHCERLARAMPDAALDGDAVLRIFIEAVDQSWIDGGWVEEQASVLAAQSVPVQLMVQRLADIARLLPGDCFQDEDQRDMMLGAFLECLDMLDAREG</sequence>
<dbReference type="STRING" id="28094.SAMN06295900_106387"/>
<dbReference type="RefSeq" id="WP_102623102.1">
    <property type="nucleotide sequence ID" value="NZ_BSQD01000006.1"/>
</dbReference>
<dbReference type="Pfam" id="PF07201">
    <property type="entry name" value="HrpJ"/>
    <property type="match status" value="1"/>
</dbReference>
<dbReference type="InterPro" id="IPR038347">
    <property type="entry name" value="TyeA_sf"/>
</dbReference>
<dbReference type="Gene3D" id="1.20.1280.80">
    <property type="match status" value="1"/>
</dbReference>
<keyword evidence="4" id="KW-1185">Reference proteome</keyword>
<evidence type="ECO:0000259" key="1">
    <source>
        <dbReference type="Pfam" id="PF07201"/>
    </source>
</evidence>
<name>A0A1X7EWB3_TRICW</name>
<dbReference type="GeneID" id="95550767"/>
<dbReference type="NCBIfam" id="TIGR02511">
    <property type="entry name" value="type_III_tyeA"/>
    <property type="match status" value="1"/>
</dbReference>
<dbReference type="Proteomes" id="UP000192911">
    <property type="component" value="Unassembled WGS sequence"/>
</dbReference>
<feature type="domain" description="Type III secretion system effector delivery regulator TyeA" evidence="2">
    <location>
        <begin position="303"/>
        <end position="373"/>
    </location>
</feature>
<dbReference type="Pfam" id="PF09059">
    <property type="entry name" value="TyeA"/>
    <property type="match status" value="1"/>
</dbReference>
<evidence type="ECO:0000313" key="3">
    <source>
        <dbReference type="EMBL" id="SMF41512.1"/>
    </source>
</evidence>
<reference evidence="4" key="1">
    <citation type="submission" date="2017-04" db="EMBL/GenBank/DDBJ databases">
        <authorList>
            <person name="Varghese N."/>
            <person name="Submissions S."/>
        </authorList>
    </citation>
    <scope>NUCLEOTIDE SEQUENCE [LARGE SCALE GENOMIC DNA]</scope>
    <source>
        <strain evidence="4">Ballard 720</strain>
    </source>
</reference>
<dbReference type="InterPro" id="IPR013351">
    <property type="entry name" value="T3SS_TyeA-rel"/>
</dbReference>
<dbReference type="InterPro" id="IPR010812">
    <property type="entry name" value="HrpJ-like"/>
</dbReference>
<evidence type="ECO:0000313" key="4">
    <source>
        <dbReference type="Proteomes" id="UP000192911"/>
    </source>
</evidence>
<feature type="domain" description="Hypersensitivity response secretion-like HrpJ" evidence="1">
    <location>
        <begin position="80"/>
        <end position="231"/>
    </location>
</feature>